<dbReference type="Pfam" id="PF12900">
    <property type="entry name" value="Pyridox_ox_2"/>
    <property type="match status" value="1"/>
</dbReference>
<accession>A0A846Z3D6</accession>
<dbReference type="InterPro" id="IPR012349">
    <property type="entry name" value="Split_barrel_FMN-bd"/>
</dbReference>
<dbReference type="SUPFAM" id="SSF50475">
    <property type="entry name" value="FMN-binding split barrel"/>
    <property type="match status" value="1"/>
</dbReference>
<keyword evidence="2" id="KW-1185">Reference proteome</keyword>
<comment type="caution">
    <text evidence="1">The sequence shown here is derived from an EMBL/GenBank/DDBJ whole genome shotgun (WGS) entry which is preliminary data.</text>
</comment>
<dbReference type="InterPro" id="IPR024747">
    <property type="entry name" value="Pyridox_Oxase-rel"/>
</dbReference>
<reference evidence="1 2" key="1">
    <citation type="submission" date="2020-04" db="EMBL/GenBank/DDBJ databases">
        <title>MicrobeNet Type strains.</title>
        <authorList>
            <person name="Nicholson A.C."/>
        </authorList>
    </citation>
    <scope>NUCLEOTIDE SEQUENCE [LARGE SCALE GENOMIC DNA]</scope>
    <source>
        <strain evidence="1 2">ATCC BAA-277</strain>
    </source>
</reference>
<name>A0A846Z3D6_9ACTN</name>
<protein>
    <submittedName>
        <fullName evidence="1">Pyridoxamine 5'-phosphate oxidase family protein</fullName>
    </submittedName>
</protein>
<organism evidence="1 2">
    <name type="scientific">Actinomadura latina</name>
    <dbReference type="NCBI Taxonomy" id="163603"/>
    <lineage>
        <taxon>Bacteria</taxon>
        <taxon>Bacillati</taxon>
        <taxon>Actinomycetota</taxon>
        <taxon>Actinomycetes</taxon>
        <taxon>Streptosporangiales</taxon>
        <taxon>Thermomonosporaceae</taxon>
        <taxon>Actinomadura</taxon>
    </lineage>
</organism>
<dbReference type="Proteomes" id="UP000579250">
    <property type="component" value="Unassembled WGS sequence"/>
</dbReference>
<proteinExistence type="predicted"/>
<dbReference type="Gene3D" id="2.30.110.10">
    <property type="entry name" value="Electron Transport, Fmn-binding Protein, Chain A"/>
    <property type="match status" value="1"/>
</dbReference>
<sequence length="132" mass="14312">MKDATDRPKGLTRTECLRLMATARIGRVVFTEQALPAVMPVAFVIDGGDVVLCAPPRTNLAAATRGAIVAFEVDDVDGVRPAGWAVTVIGRARIDRDPGDRVRRALQAWATGPGTEFIRISCERLTGRRGRR</sequence>
<dbReference type="EMBL" id="JAAXPI010000055">
    <property type="protein sequence ID" value="NKZ07449.1"/>
    <property type="molecule type" value="Genomic_DNA"/>
</dbReference>
<gene>
    <name evidence="1" type="ORF">HGB48_27510</name>
</gene>
<evidence type="ECO:0000313" key="2">
    <source>
        <dbReference type="Proteomes" id="UP000579250"/>
    </source>
</evidence>
<dbReference type="AlphaFoldDB" id="A0A846Z3D6"/>
<evidence type="ECO:0000313" key="1">
    <source>
        <dbReference type="EMBL" id="NKZ07449.1"/>
    </source>
</evidence>